<evidence type="ECO:0000313" key="2">
    <source>
        <dbReference type="Proteomes" id="UP000006281"/>
    </source>
</evidence>
<dbReference type="OrthoDB" id="9854743at2"/>
<dbReference type="AlphaFoldDB" id="K0KAP9"/>
<dbReference type="EMBL" id="HE804045">
    <property type="protein sequence ID" value="CCH33693.1"/>
    <property type="molecule type" value="Genomic_DNA"/>
</dbReference>
<dbReference type="RefSeq" id="WP_015103804.1">
    <property type="nucleotide sequence ID" value="NC_019673.1"/>
</dbReference>
<dbReference type="Proteomes" id="UP000006281">
    <property type="component" value="Chromosome"/>
</dbReference>
<gene>
    <name evidence="1" type="ordered locus">BN6_64500</name>
</gene>
<name>K0KAP9_SACES</name>
<reference evidence="1 2" key="1">
    <citation type="journal article" date="2012" name="BMC Genomics">
        <title>Complete genome sequence of Saccharothrix espanaensis DSM 44229T and comparison to the other completely sequenced Pseudonocardiaceae.</title>
        <authorList>
            <person name="Strobel T."/>
            <person name="Al-Dilaimi A."/>
            <person name="Blom J."/>
            <person name="Gessner A."/>
            <person name="Kalinowski J."/>
            <person name="Luzhetska M."/>
            <person name="Puhler A."/>
            <person name="Szczepanowski R."/>
            <person name="Bechthold A."/>
            <person name="Ruckert C."/>
        </authorList>
    </citation>
    <scope>NUCLEOTIDE SEQUENCE [LARGE SCALE GENOMIC DNA]</scope>
    <source>
        <strain evidence="2">ATCC 51144 / DSM 44229 / JCM 9112 / NBRC 15066 / NRRL 15764</strain>
    </source>
</reference>
<dbReference type="HOGENOM" id="CLU_1676586_0_0_11"/>
<protein>
    <submittedName>
        <fullName evidence="1">Putative secreted protein</fullName>
    </submittedName>
</protein>
<evidence type="ECO:0000313" key="1">
    <source>
        <dbReference type="EMBL" id="CCH33693.1"/>
    </source>
</evidence>
<accession>K0KAP9</accession>
<proteinExistence type="predicted"/>
<sequence length="157" mass="16319">MSTVMVIRRSAVVGLIGVLAVVGALVALQPRANADNAGCGLAAADYSNRLYHGFVTDLQVVGRASPVTVRFGTDGTVRTTILRQSTTVVGTAPYTLSAGTVSWNVPAVSPFPQVTFASRDRGCDNSSAVPRSIGGVTSDIVSSGEPVRTAFTLYRET</sequence>
<organism evidence="1 2">
    <name type="scientific">Saccharothrix espanaensis (strain ATCC 51144 / DSM 44229 / JCM 9112 / NBRC 15066 / NRRL 15764)</name>
    <dbReference type="NCBI Taxonomy" id="1179773"/>
    <lineage>
        <taxon>Bacteria</taxon>
        <taxon>Bacillati</taxon>
        <taxon>Actinomycetota</taxon>
        <taxon>Actinomycetes</taxon>
        <taxon>Pseudonocardiales</taxon>
        <taxon>Pseudonocardiaceae</taxon>
        <taxon>Saccharothrix</taxon>
    </lineage>
</organism>
<dbReference type="STRING" id="1179773.BN6_64500"/>
<dbReference type="PATRIC" id="fig|1179773.3.peg.6502"/>
<keyword evidence="2" id="KW-1185">Reference proteome</keyword>
<dbReference type="KEGG" id="sesp:BN6_64500"/>